<dbReference type="Pfam" id="PF00856">
    <property type="entry name" value="SET"/>
    <property type="match status" value="1"/>
</dbReference>
<evidence type="ECO:0000259" key="1">
    <source>
        <dbReference type="PROSITE" id="PS50280"/>
    </source>
</evidence>
<feature type="domain" description="SET" evidence="1">
    <location>
        <begin position="14"/>
        <end position="130"/>
    </location>
</feature>
<dbReference type="Proteomes" id="UP000799772">
    <property type="component" value="Unassembled WGS sequence"/>
</dbReference>
<dbReference type="PANTHER" id="PTHR12197">
    <property type="entry name" value="HISTONE-LYSINE N-METHYLTRANSFERASE SMYD"/>
    <property type="match status" value="1"/>
</dbReference>
<proteinExistence type="predicted"/>
<dbReference type="SMART" id="SM00317">
    <property type="entry name" value="SET"/>
    <property type="match status" value="1"/>
</dbReference>
<dbReference type="GO" id="GO:0005634">
    <property type="term" value="C:nucleus"/>
    <property type="evidence" value="ECO:0007669"/>
    <property type="project" value="TreeGrafter"/>
</dbReference>
<organism evidence="2 3">
    <name type="scientific">Rhizodiscina lignyota</name>
    <dbReference type="NCBI Taxonomy" id="1504668"/>
    <lineage>
        <taxon>Eukaryota</taxon>
        <taxon>Fungi</taxon>
        <taxon>Dikarya</taxon>
        <taxon>Ascomycota</taxon>
        <taxon>Pezizomycotina</taxon>
        <taxon>Dothideomycetes</taxon>
        <taxon>Pleosporomycetidae</taxon>
        <taxon>Aulographales</taxon>
        <taxon>Rhizodiscinaceae</taxon>
        <taxon>Rhizodiscina</taxon>
    </lineage>
</organism>
<dbReference type="EMBL" id="ML978124">
    <property type="protein sequence ID" value="KAF2100643.1"/>
    <property type="molecule type" value="Genomic_DNA"/>
</dbReference>
<dbReference type="InterPro" id="IPR001214">
    <property type="entry name" value="SET_dom"/>
</dbReference>
<dbReference type="CDD" id="cd10540">
    <property type="entry name" value="SET_SpSet7-like"/>
    <property type="match status" value="1"/>
</dbReference>
<accession>A0A9P4IJZ1</accession>
<dbReference type="AlphaFoldDB" id="A0A9P4IJZ1"/>
<dbReference type="InterPro" id="IPR050869">
    <property type="entry name" value="H3K4_H4K5_MeTrfase"/>
</dbReference>
<sequence length="160" mass="18046">MVTSPEHITLIRCPNITLIPETPKGRGIFATARIPAGTVIDVCPVLVLGVEENREHIEKTSLYHYTYNWPIKTRDGKTEKLQAVIFGLGSMFNHSREQNVAWTRDIDHLIITYRALRDIEVGEELCISYGDHLTFVDADAHTQDKDVAEDGIMTLSNIQV</sequence>
<protein>
    <submittedName>
        <fullName evidence="2">SET domain-containing protein</fullName>
    </submittedName>
</protein>
<dbReference type="PROSITE" id="PS50280">
    <property type="entry name" value="SET"/>
    <property type="match status" value="1"/>
</dbReference>
<dbReference type="InterPro" id="IPR046341">
    <property type="entry name" value="SET_dom_sf"/>
</dbReference>
<keyword evidence="3" id="KW-1185">Reference proteome</keyword>
<evidence type="ECO:0000313" key="2">
    <source>
        <dbReference type="EMBL" id="KAF2100643.1"/>
    </source>
</evidence>
<gene>
    <name evidence="2" type="ORF">NA57DRAFT_54721</name>
</gene>
<dbReference type="PANTHER" id="PTHR12197:SF251">
    <property type="entry name" value="EG:BACR7C10.4 PROTEIN"/>
    <property type="match status" value="1"/>
</dbReference>
<dbReference type="InterPro" id="IPR009207">
    <property type="entry name" value="SET7_MeTrfase"/>
</dbReference>
<dbReference type="Gene3D" id="2.170.270.10">
    <property type="entry name" value="SET domain"/>
    <property type="match status" value="1"/>
</dbReference>
<dbReference type="SUPFAM" id="SSF82199">
    <property type="entry name" value="SET domain"/>
    <property type="match status" value="1"/>
</dbReference>
<name>A0A9P4IJZ1_9PEZI</name>
<reference evidence="2" key="1">
    <citation type="journal article" date="2020" name="Stud. Mycol.">
        <title>101 Dothideomycetes genomes: a test case for predicting lifestyles and emergence of pathogens.</title>
        <authorList>
            <person name="Haridas S."/>
            <person name="Albert R."/>
            <person name="Binder M."/>
            <person name="Bloem J."/>
            <person name="Labutti K."/>
            <person name="Salamov A."/>
            <person name="Andreopoulos B."/>
            <person name="Baker S."/>
            <person name="Barry K."/>
            <person name="Bills G."/>
            <person name="Bluhm B."/>
            <person name="Cannon C."/>
            <person name="Castanera R."/>
            <person name="Culley D."/>
            <person name="Daum C."/>
            <person name="Ezra D."/>
            <person name="Gonzalez J."/>
            <person name="Henrissat B."/>
            <person name="Kuo A."/>
            <person name="Liang C."/>
            <person name="Lipzen A."/>
            <person name="Lutzoni F."/>
            <person name="Magnuson J."/>
            <person name="Mondo S."/>
            <person name="Nolan M."/>
            <person name="Ohm R."/>
            <person name="Pangilinan J."/>
            <person name="Park H.-J."/>
            <person name="Ramirez L."/>
            <person name="Alfaro M."/>
            <person name="Sun H."/>
            <person name="Tritt A."/>
            <person name="Yoshinaga Y."/>
            <person name="Zwiers L.-H."/>
            <person name="Turgeon B."/>
            <person name="Goodwin S."/>
            <person name="Spatafora J."/>
            <person name="Crous P."/>
            <person name="Grigoriev I."/>
        </authorList>
    </citation>
    <scope>NUCLEOTIDE SEQUENCE</scope>
    <source>
        <strain evidence="2">CBS 133067</strain>
    </source>
</reference>
<evidence type="ECO:0000313" key="3">
    <source>
        <dbReference type="Proteomes" id="UP000799772"/>
    </source>
</evidence>
<comment type="caution">
    <text evidence="2">The sequence shown here is derived from an EMBL/GenBank/DDBJ whole genome shotgun (WGS) entry which is preliminary data.</text>
</comment>
<dbReference type="OrthoDB" id="3180714at2759"/>
<dbReference type="GO" id="GO:0062122">
    <property type="term" value="F:histone H3K37 methyltransferase activity"/>
    <property type="evidence" value="ECO:0007669"/>
    <property type="project" value="InterPro"/>
</dbReference>
<dbReference type="PIRSF" id="PIRSF022536">
    <property type="entry name" value="A612L_SET"/>
    <property type="match status" value="1"/>
</dbReference>